<evidence type="ECO:0000259" key="7">
    <source>
        <dbReference type="Pfam" id="PF01957"/>
    </source>
</evidence>
<dbReference type="InterPro" id="IPR002810">
    <property type="entry name" value="NfeD-like_C"/>
</dbReference>
<feature type="signal peptide" evidence="6">
    <location>
        <begin position="1"/>
        <end position="31"/>
    </location>
</feature>
<keyword evidence="9" id="KW-0378">Hydrolase</keyword>
<dbReference type="InterPro" id="IPR012340">
    <property type="entry name" value="NA-bd_OB-fold"/>
</dbReference>
<feature type="domain" description="NfeD-like C-terminal" evidence="7">
    <location>
        <begin position="379"/>
        <end position="437"/>
    </location>
</feature>
<evidence type="ECO:0000256" key="3">
    <source>
        <dbReference type="ARBA" id="ARBA00022989"/>
    </source>
</evidence>
<keyword evidence="10" id="KW-1185">Reference proteome</keyword>
<evidence type="ECO:0000313" key="9">
    <source>
        <dbReference type="EMBL" id="GGI02736.1"/>
    </source>
</evidence>
<evidence type="ECO:0000256" key="6">
    <source>
        <dbReference type="SAM" id="SignalP"/>
    </source>
</evidence>
<keyword evidence="3 5" id="KW-1133">Transmembrane helix</keyword>
<feature type="chain" id="PRO_5035165323" evidence="6">
    <location>
        <begin position="32"/>
        <end position="459"/>
    </location>
</feature>
<comment type="subcellular location">
    <subcellularLocation>
        <location evidence="1">Membrane</location>
        <topology evidence="1">Multi-pass membrane protein</topology>
    </subcellularLocation>
</comment>
<dbReference type="SUPFAM" id="SSF52096">
    <property type="entry name" value="ClpP/crotonase"/>
    <property type="match status" value="1"/>
</dbReference>
<evidence type="ECO:0000313" key="10">
    <source>
        <dbReference type="Proteomes" id="UP000650511"/>
    </source>
</evidence>
<feature type="transmembrane region" description="Helical" evidence="5">
    <location>
        <begin position="271"/>
        <end position="288"/>
    </location>
</feature>
<keyword evidence="4 5" id="KW-0472">Membrane</keyword>
<evidence type="ECO:0000256" key="2">
    <source>
        <dbReference type="ARBA" id="ARBA00022692"/>
    </source>
</evidence>
<dbReference type="Gene3D" id="2.40.50.140">
    <property type="entry name" value="Nucleic acid-binding proteins"/>
    <property type="match status" value="1"/>
</dbReference>
<evidence type="ECO:0000259" key="8">
    <source>
        <dbReference type="Pfam" id="PF24961"/>
    </source>
</evidence>
<organism evidence="9 10">
    <name type="scientific">Egicoccus halophilus</name>
    <dbReference type="NCBI Taxonomy" id="1670830"/>
    <lineage>
        <taxon>Bacteria</taxon>
        <taxon>Bacillati</taxon>
        <taxon>Actinomycetota</taxon>
        <taxon>Nitriliruptoria</taxon>
        <taxon>Egicoccales</taxon>
        <taxon>Egicoccaceae</taxon>
        <taxon>Egicoccus</taxon>
    </lineage>
</organism>
<reference evidence="9" key="2">
    <citation type="submission" date="2020-09" db="EMBL/GenBank/DDBJ databases">
        <authorList>
            <person name="Sun Q."/>
            <person name="Zhou Y."/>
        </authorList>
    </citation>
    <scope>NUCLEOTIDE SEQUENCE</scope>
    <source>
        <strain evidence="9">CGMCC 1.14988</strain>
    </source>
</reference>
<dbReference type="Pfam" id="PF24961">
    <property type="entry name" value="NfeD_membrane"/>
    <property type="match status" value="1"/>
</dbReference>
<keyword evidence="2 5" id="KW-0812">Transmembrane</keyword>
<dbReference type="RefSeq" id="WP_130648184.1">
    <property type="nucleotide sequence ID" value="NZ_BMHA01000001.1"/>
</dbReference>
<dbReference type="GO" id="GO:0008233">
    <property type="term" value="F:peptidase activity"/>
    <property type="evidence" value="ECO:0007669"/>
    <property type="project" value="UniProtKB-KW"/>
</dbReference>
<dbReference type="GO" id="GO:0016020">
    <property type="term" value="C:membrane"/>
    <property type="evidence" value="ECO:0007669"/>
    <property type="project" value="UniProtKB-SubCell"/>
</dbReference>
<proteinExistence type="predicted"/>
<evidence type="ECO:0000256" key="5">
    <source>
        <dbReference type="SAM" id="Phobius"/>
    </source>
</evidence>
<sequence length="459" mass="46874">MYASLAAVRRLLVLATLAALLVGLTATFATAQTDDGVDAGTATSTRVEILPVSGFLDPPVVAQIEEVLDVAEADGSQLVVLQLDSRGGVSVDAAALVDRIRASSVPVAVLVGPLGEATDASGAAALLWLAADVRAASADALVGPIEPITFDDRVDTPLEHDVVDLVVAAGGDQQAAAALYAGALDPGQLADAGLLDLEAQGLEPLLLELDGVTPAGSDQQLRIRGDEVEVRFHSLGLVRRLLHAATTAPFIYLLLTVGLGMLLFELFQPGFGVAGLAGVITVGIAGFGLSVLPVVWWAVALVVLGLLLYAVDTAIAGFGPVTVAATAAFVVGSLNFYAADALALPVWLVVATAGTVLVFFVFVMTSLLRAQAGPEGVSVEDLVGRPGIVRSVLNPEGHVYIDGALWRARWTGETRRAKVGTPVRVHAVEGAVVLVEPFDASTPAGAPTSGAGAGSSARD</sequence>
<dbReference type="Pfam" id="PF01957">
    <property type="entry name" value="NfeD"/>
    <property type="match status" value="1"/>
</dbReference>
<feature type="transmembrane region" description="Helical" evidence="5">
    <location>
        <begin position="294"/>
        <end position="311"/>
    </location>
</feature>
<accession>A0A8J3EW60</accession>
<dbReference type="SUPFAM" id="SSF141322">
    <property type="entry name" value="NfeD domain-like"/>
    <property type="match status" value="1"/>
</dbReference>
<feature type="domain" description="NfeD integral membrane" evidence="8">
    <location>
        <begin position="252"/>
        <end position="363"/>
    </location>
</feature>
<dbReference type="PANTHER" id="PTHR33507">
    <property type="entry name" value="INNER MEMBRANE PROTEIN YBBJ"/>
    <property type="match status" value="1"/>
</dbReference>
<dbReference type="Gene3D" id="3.90.226.10">
    <property type="entry name" value="2-enoyl-CoA Hydratase, Chain A, domain 1"/>
    <property type="match status" value="1"/>
</dbReference>
<feature type="transmembrane region" description="Helical" evidence="5">
    <location>
        <begin position="344"/>
        <end position="368"/>
    </location>
</feature>
<dbReference type="Proteomes" id="UP000650511">
    <property type="component" value="Unassembled WGS sequence"/>
</dbReference>
<keyword evidence="6" id="KW-0732">Signal</keyword>
<dbReference type="OrthoDB" id="9806253at2"/>
<dbReference type="GO" id="GO:0006508">
    <property type="term" value="P:proteolysis"/>
    <property type="evidence" value="ECO:0007669"/>
    <property type="project" value="UniProtKB-KW"/>
</dbReference>
<dbReference type="PANTHER" id="PTHR33507:SF4">
    <property type="entry name" value="NODULATION COMPETITIVENESS PROTEIN NFED"/>
    <property type="match status" value="1"/>
</dbReference>
<evidence type="ECO:0000256" key="4">
    <source>
        <dbReference type="ARBA" id="ARBA00023136"/>
    </source>
</evidence>
<evidence type="ECO:0000256" key="1">
    <source>
        <dbReference type="ARBA" id="ARBA00004141"/>
    </source>
</evidence>
<dbReference type="InterPro" id="IPR056739">
    <property type="entry name" value="NfeD_membrane"/>
</dbReference>
<reference evidence="9" key="1">
    <citation type="journal article" date="2014" name="Int. J. Syst. Evol. Microbiol.">
        <title>Complete genome sequence of Corynebacterium casei LMG S-19264T (=DSM 44701T), isolated from a smear-ripened cheese.</title>
        <authorList>
            <consortium name="US DOE Joint Genome Institute (JGI-PGF)"/>
            <person name="Walter F."/>
            <person name="Albersmeier A."/>
            <person name="Kalinowski J."/>
            <person name="Ruckert C."/>
        </authorList>
    </citation>
    <scope>NUCLEOTIDE SEQUENCE</scope>
    <source>
        <strain evidence="9">CGMCC 1.14988</strain>
    </source>
</reference>
<keyword evidence="9" id="KW-0645">Protease</keyword>
<comment type="caution">
    <text evidence="9">The sequence shown here is derived from an EMBL/GenBank/DDBJ whole genome shotgun (WGS) entry which is preliminary data.</text>
</comment>
<dbReference type="EMBL" id="BMHA01000001">
    <property type="protein sequence ID" value="GGI02736.1"/>
    <property type="molecule type" value="Genomic_DNA"/>
</dbReference>
<name>A0A8J3EW60_9ACTN</name>
<protein>
    <submittedName>
        <fullName evidence="9">Serine protease</fullName>
    </submittedName>
</protein>
<dbReference type="InterPro" id="IPR029045">
    <property type="entry name" value="ClpP/crotonase-like_dom_sf"/>
</dbReference>
<feature type="transmembrane region" description="Helical" evidence="5">
    <location>
        <begin position="241"/>
        <end position="264"/>
    </location>
</feature>
<dbReference type="AlphaFoldDB" id="A0A8J3EW60"/>
<dbReference type="InterPro" id="IPR052165">
    <property type="entry name" value="Membrane_assoc_protease"/>
</dbReference>
<gene>
    <name evidence="9" type="ORF">GCM10011354_01370</name>
</gene>
<feature type="transmembrane region" description="Helical" evidence="5">
    <location>
        <begin position="318"/>
        <end position="338"/>
    </location>
</feature>